<dbReference type="InterPro" id="IPR050960">
    <property type="entry name" value="AB_hydrolase_4_sf"/>
</dbReference>
<dbReference type="RefSeq" id="WP_379955734.1">
    <property type="nucleotide sequence ID" value="NZ_JAUYVI010000003.1"/>
</dbReference>
<dbReference type="Gene3D" id="3.40.50.1820">
    <property type="entry name" value="alpha/beta hydrolase"/>
    <property type="match status" value="1"/>
</dbReference>
<dbReference type="PIRSF" id="PIRSF005211">
    <property type="entry name" value="Ab_hydro_YheT"/>
    <property type="match status" value="1"/>
</dbReference>
<dbReference type="Proteomes" id="UP001230156">
    <property type="component" value="Unassembled WGS sequence"/>
</dbReference>
<dbReference type="SUPFAM" id="SSF53474">
    <property type="entry name" value="alpha/beta-Hydrolases"/>
    <property type="match status" value="1"/>
</dbReference>
<dbReference type="EMBL" id="JAUYVI010000003">
    <property type="protein sequence ID" value="MDQ7248281.1"/>
    <property type="molecule type" value="Genomic_DNA"/>
</dbReference>
<accession>A0ABU0YKM2</accession>
<dbReference type="InterPro" id="IPR029058">
    <property type="entry name" value="AB_hydrolase_fold"/>
</dbReference>
<dbReference type="GO" id="GO:0016787">
    <property type="term" value="F:hydrolase activity"/>
    <property type="evidence" value="ECO:0007669"/>
    <property type="project" value="UniProtKB-KW"/>
</dbReference>
<feature type="domain" description="AB hydrolase-1" evidence="4">
    <location>
        <begin position="78"/>
        <end position="300"/>
    </location>
</feature>
<name>A0ABU0YKM2_9PROT</name>
<keyword evidence="2" id="KW-0719">Serine esterase</keyword>
<reference evidence="6" key="1">
    <citation type="submission" date="2023-08" db="EMBL/GenBank/DDBJ databases">
        <title>Rhodospirillaceae gen. nov., a novel taxon isolated from the Yangtze River Yuezi River estuary sludge.</title>
        <authorList>
            <person name="Ruan L."/>
        </authorList>
    </citation>
    <scope>NUCLEOTIDE SEQUENCE [LARGE SCALE GENOMIC DNA]</scope>
    <source>
        <strain evidence="6">R-7</strain>
    </source>
</reference>
<keyword evidence="6" id="KW-1185">Reference proteome</keyword>
<evidence type="ECO:0000259" key="4">
    <source>
        <dbReference type="Pfam" id="PF12697"/>
    </source>
</evidence>
<dbReference type="PROSITE" id="PS01133">
    <property type="entry name" value="UPF0017"/>
    <property type="match status" value="1"/>
</dbReference>
<dbReference type="Pfam" id="PF12697">
    <property type="entry name" value="Abhydrolase_6"/>
    <property type="match status" value="1"/>
</dbReference>
<gene>
    <name evidence="5" type="ORF">Q8A70_11425</name>
</gene>
<evidence type="ECO:0000256" key="1">
    <source>
        <dbReference type="ARBA" id="ARBA00010884"/>
    </source>
</evidence>
<sequence length="321" mass="35260">MAGTATLRSVIDRLPPFRPRLPWLGGDLQTIRNALVKPRPPIENWPAEPLSFDMADGTGDRLHGLLHRPKEDHGRPLVLLIHGLGGTRDSAYIRTTAVHLLRAFYPVLRLNLRGAGERPGATRQFYHAGRSQDLKQVIGSLDGALAAHGVVLVGFSLGGNLVLKYLAESGALAPVMAAVTISASIDLDAAQRRLATPRNRIYHREILKWLLSERKEVQPPIRSLLDYDNHFVAPVNGFKDARDYYRHSSAAPVLGAIRRPVLMIHAADDPWIPAASYRALDPNPNLISLIPPSGGHVGFHAKGLDMPWHDLALLRFLGAMV</sequence>
<dbReference type="PANTHER" id="PTHR10794">
    <property type="entry name" value="ABHYDROLASE DOMAIN-CONTAINING PROTEIN"/>
    <property type="match status" value="1"/>
</dbReference>
<evidence type="ECO:0000313" key="5">
    <source>
        <dbReference type="EMBL" id="MDQ7248281.1"/>
    </source>
</evidence>
<evidence type="ECO:0000313" key="6">
    <source>
        <dbReference type="Proteomes" id="UP001230156"/>
    </source>
</evidence>
<evidence type="ECO:0000256" key="3">
    <source>
        <dbReference type="ARBA" id="ARBA00022801"/>
    </source>
</evidence>
<comment type="caution">
    <text evidence="5">The sequence shown here is derived from an EMBL/GenBank/DDBJ whole genome shotgun (WGS) entry which is preliminary data.</text>
</comment>
<organism evidence="5 6">
    <name type="scientific">Dongia sedimenti</name>
    <dbReference type="NCBI Taxonomy" id="3064282"/>
    <lineage>
        <taxon>Bacteria</taxon>
        <taxon>Pseudomonadati</taxon>
        <taxon>Pseudomonadota</taxon>
        <taxon>Alphaproteobacteria</taxon>
        <taxon>Rhodospirillales</taxon>
        <taxon>Dongiaceae</taxon>
        <taxon>Dongia</taxon>
    </lineage>
</organism>
<protein>
    <submittedName>
        <fullName evidence="5">Alpha/beta fold hydrolase</fullName>
    </submittedName>
</protein>
<dbReference type="PANTHER" id="PTHR10794:SF94">
    <property type="entry name" value="ESTERASE YHET-RELATED"/>
    <property type="match status" value="1"/>
</dbReference>
<comment type="similarity">
    <text evidence="1">Belongs to the AB hydrolase superfamily. AB hydrolase 4 family.</text>
</comment>
<keyword evidence="3 5" id="KW-0378">Hydrolase</keyword>
<proteinExistence type="inferred from homology"/>
<dbReference type="InterPro" id="IPR000073">
    <property type="entry name" value="AB_hydrolase_1"/>
</dbReference>
<dbReference type="InterPro" id="IPR012020">
    <property type="entry name" value="ABHD4"/>
</dbReference>
<dbReference type="InterPro" id="IPR000952">
    <property type="entry name" value="AB_hydrolase_4_CS"/>
</dbReference>
<evidence type="ECO:0000256" key="2">
    <source>
        <dbReference type="ARBA" id="ARBA00022487"/>
    </source>
</evidence>